<dbReference type="Pfam" id="PF19942">
    <property type="entry name" value="DUF6404"/>
    <property type="match status" value="1"/>
</dbReference>
<accession>A0ABN4XB22</accession>
<keyword evidence="1" id="KW-0472">Membrane</keyword>
<dbReference type="EMBL" id="CP019437">
    <property type="protein sequence ID" value="AQS46463.1"/>
    <property type="molecule type" value="Genomic_DNA"/>
</dbReference>
<keyword evidence="1" id="KW-1133">Transmembrane helix</keyword>
<proteinExistence type="predicted"/>
<evidence type="ECO:0000256" key="1">
    <source>
        <dbReference type="SAM" id="Phobius"/>
    </source>
</evidence>
<feature type="transmembrane region" description="Helical" evidence="1">
    <location>
        <begin position="56"/>
        <end position="76"/>
    </location>
</feature>
<gene>
    <name evidence="2" type="ORF">BMG03_00625</name>
</gene>
<dbReference type="RefSeq" id="WP_075775373.1">
    <property type="nucleotide sequence ID" value="NZ_CP019437.1"/>
</dbReference>
<evidence type="ECO:0000313" key="3">
    <source>
        <dbReference type="Proteomes" id="UP000185622"/>
    </source>
</evidence>
<sequence>MYLNNAETHRRYDAALAELRARGVFRSTRPSMGARVLHWLGFEPRPIPYLDWKQNLLIFGAGFAVAQLLVDHLLSATEGMSYAPHLVTLVISALAFGALMALWQIHRKNKLGLSDWDDL</sequence>
<dbReference type="InterPro" id="IPR045644">
    <property type="entry name" value="DUF6404"/>
</dbReference>
<organism evidence="2 3">
    <name type="scientific">Thioclava nitratireducens</name>
    <dbReference type="NCBI Taxonomy" id="1915078"/>
    <lineage>
        <taxon>Bacteria</taxon>
        <taxon>Pseudomonadati</taxon>
        <taxon>Pseudomonadota</taxon>
        <taxon>Alphaproteobacteria</taxon>
        <taxon>Rhodobacterales</taxon>
        <taxon>Paracoccaceae</taxon>
        <taxon>Thioclava</taxon>
    </lineage>
</organism>
<keyword evidence="1" id="KW-0812">Transmembrane</keyword>
<name>A0ABN4XB22_9RHOB</name>
<keyword evidence="3" id="KW-1185">Reference proteome</keyword>
<protein>
    <submittedName>
        <fullName evidence="2">Uncharacterized protein</fullName>
    </submittedName>
</protein>
<dbReference type="Proteomes" id="UP000185622">
    <property type="component" value="Chromosome"/>
</dbReference>
<reference evidence="2 3" key="1">
    <citation type="submission" date="2017-01" db="EMBL/GenBank/DDBJ databases">
        <title>The complete genome sequence of a sulfur-oxidizing marine bacterium Thioclava sp. 25B10_4T.</title>
        <authorList>
            <person name="Liu Y."/>
            <person name="Lai Q."/>
            <person name="Shao Z."/>
        </authorList>
    </citation>
    <scope>NUCLEOTIDE SEQUENCE [LARGE SCALE GENOMIC DNA]</scope>
    <source>
        <strain evidence="2 3">25B10_4</strain>
    </source>
</reference>
<evidence type="ECO:0000313" key="2">
    <source>
        <dbReference type="EMBL" id="AQS46463.1"/>
    </source>
</evidence>
<feature type="transmembrane region" description="Helical" evidence="1">
    <location>
        <begin position="82"/>
        <end position="103"/>
    </location>
</feature>